<comment type="caution">
    <text evidence="1">The sequence shown here is derived from an EMBL/GenBank/DDBJ whole genome shotgun (WGS) entry which is preliminary data.</text>
</comment>
<name>A0A0F9P966_9ZZZZ</name>
<accession>A0A0F9P966</accession>
<proteinExistence type="predicted"/>
<dbReference type="AlphaFoldDB" id="A0A0F9P966"/>
<evidence type="ECO:0000313" key="1">
    <source>
        <dbReference type="EMBL" id="KKN26649.1"/>
    </source>
</evidence>
<reference evidence="1" key="1">
    <citation type="journal article" date="2015" name="Nature">
        <title>Complex archaea that bridge the gap between prokaryotes and eukaryotes.</title>
        <authorList>
            <person name="Spang A."/>
            <person name="Saw J.H."/>
            <person name="Jorgensen S.L."/>
            <person name="Zaremba-Niedzwiedzka K."/>
            <person name="Martijn J."/>
            <person name="Lind A.E."/>
            <person name="van Eijk R."/>
            <person name="Schleper C."/>
            <person name="Guy L."/>
            <person name="Ettema T.J."/>
        </authorList>
    </citation>
    <scope>NUCLEOTIDE SEQUENCE</scope>
</reference>
<protein>
    <submittedName>
        <fullName evidence="1">Uncharacterized protein</fullName>
    </submittedName>
</protein>
<organism evidence="1">
    <name type="scientific">marine sediment metagenome</name>
    <dbReference type="NCBI Taxonomy" id="412755"/>
    <lineage>
        <taxon>unclassified sequences</taxon>
        <taxon>metagenomes</taxon>
        <taxon>ecological metagenomes</taxon>
    </lineage>
</organism>
<dbReference type="EMBL" id="LAZR01002704">
    <property type="protein sequence ID" value="KKN26649.1"/>
    <property type="molecule type" value="Genomic_DNA"/>
</dbReference>
<sequence length="59" mass="6886">MSDRESVIAIKEKIKTLDGFITDYNKSIEEHVALISKYKTSKEKVKDQIAQMEEDLKRL</sequence>
<gene>
    <name evidence="1" type="ORF">LCGC14_0872780</name>
</gene>